<evidence type="ECO:0000313" key="1">
    <source>
        <dbReference type="EMBL" id="MCK7593090.1"/>
    </source>
</evidence>
<gene>
    <name evidence="1" type="ORF">M0G41_05330</name>
</gene>
<organism evidence="1 2">
    <name type="scientific">Pseudomarimonas salicorniae</name>
    <dbReference type="NCBI Taxonomy" id="2933270"/>
    <lineage>
        <taxon>Bacteria</taxon>
        <taxon>Pseudomonadati</taxon>
        <taxon>Pseudomonadota</taxon>
        <taxon>Gammaproteobacteria</taxon>
        <taxon>Lysobacterales</taxon>
        <taxon>Lysobacteraceae</taxon>
        <taxon>Pseudomarimonas</taxon>
    </lineage>
</organism>
<name>A0ABT0GEW4_9GAMM</name>
<evidence type="ECO:0000313" key="2">
    <source>
        <dbReference type="Proteomes" id="UP001431449"/>
    </source>
</evidence>
<protein>
    <recommendedName>
        <fullName evidence="3">DUF3570 domain-containing protein</fullName>
    </recommendedName>
</protein>
<sequence length="425" mass="47639">MNRSPEGRFKAPNGGALSSVWHRAEKAIRGHPYRARLTGPVFLTLAMAAALSWSSVTRAQFQATPYVATRIEYDSNVFDLPKRGEDGNTAVGALVLKGIVGAELEWLIGQQRLHSTLEQRHIKYQEMTELDHSEYLYELAFDWRRGSLLDGAMDYRRERRMASFLDRVITELTLETERTAGAALNLAVSPRWRLETAFESRQLRSPLPEFPRFQLEEETSRLGLRYHVDDLVNAGLLLESIGGGYTGQMAAPSFEQLSWSLMAARTVPGLMQIDAALGYTRRKEGAGTGSSQSAVIGSLGYQREISGKTALTLIAFRRLRSNTADSEGVVEVGLDGALRWQLTDKSSIDASYQVTGSDYGSNGVLPSDEARRDVLQQFKLTVTWRARRWLLLRPYVGYQWRTANQALFRFSGYAVGLDIVLRFEL</sequence>
<dbReference type="EMBL" id="JALNMH010000003">
    <property type="protein sequence ID" value="MCK7593090.1"/>
    <property type="molecule type" value="Genomic_DNA"/>
</dbReference>
<accession>A0ABT0GEW4</accession>
<keyword evidence="2" id="KW-1185">Reference proteome</keyword>
<dbReference type="Proteomes" id="UP001431449">
    <property type="component" value="Unassembled WGS sequence"/>
</dbReference>
<comment type="caution">
    <text evidence="1">The sequence shown here is derived from an EMBL/GenBank/DDBJ whole genome shotgun (WGS) entry which is preliminary data.</text>
</comment>
<evidence type="ECO:0008006" key="3">
    <source>
        <dbReference type="Google" id="ProtNLM"/>
    </source>
</evidence>
<proteinExistence type="predicted"/>
<reference evidence="1" key="1">
    <citation type="submission" date="2022-04" db="EMBL/GenBank/DDBJ databases">
        <title>Lysobacter sp. CAU 1642 isolated from sea sand.</title>
        <authorList>
            <person name="Kim W."/>
        </authorList>
    </citation>
    <scope>NUCLEOTIDE SEQUENCE</scope>
    <source>
        <strain evidence="1">CAU 1642</strain>
    </source>
</reference>
<dbReference type="RefSeq" id="WP_248206127.1">
    <property type="nucleotide sequence ID" value="NZ_JALNMH010000003.1"/>
</dbReference>